<organism evidence="1 2">
    <name type="scientific">Apiosordaria backusii</name>
    <dbReference type="NCBI Taxonomy" id="314023"/>
    <lineage>
        <taxon>Eukaryota</taxon>
        <taxon>Fungi</taxon>
        <taxon>Dikarya</taxon>
        <taxon>Ascomycota</taxon>
        <taxon>Pezizomycotina</taxon>
        <taxon>Sordariomycetes</taxon>
        <taxon>Sordariomycetidae</taxon>
        <taxon>Sordariales</taxon>
        <taxon>Lasiosphaeriaceae</taxon>
        <taxon>Apiosordaria</taxon>
    </lineage>
</organism>
<gene>
    <name evidence="1" type="ORF">B0T21DRAFT_355428</name>
</gene>
<evidence type="ECO:0000313" key="2">
    <source>
        <dbReference type="Proteomes" id="UP001172159"/>
    </source>
</evidence>
<name>A0AA40EYK6_9PEZI</name>
<protein>
    <submittedName>
        <fullName evidence="1">Uncharacterized protein</fullName>
    </submittedName>
</protein>
<accession>A0AA40EYK6</accession>
<keyword evidence="2" id="KW-1185">Reference proteome</keyword>
<evidence type="ECO:0000313" key="1">
    <source>
        <dbReference type="EMBL" id="KAK0747918.1"/>
    </source>
</evidence>
<reference evidence="1" key="1">
    <citation type="submission" date="2023-06" db="EMBL/GenBank/DDBJ databases">
        <title>Genome-scale phylogeny and comparative genomics of the fungal order Sordariales.</title>
        <authorList>
            <consortium name="Lawrence Berkeley National Laboratory"/>
            <person name="Hensen N."/>
            <person name="Bonometti L."/>
            <person name="Westerberg I."/>
            <person name="Brannstrom I.O."/>
            <person name="Guillou S."/>
            <person name="Cros-Aarteil S."/>
            <person name="Calhoun S."/>
            <person name="Haridas S."/>
            <person name="Kuo A."/>
            <person name="Mondo S."/>
            <person name="Pangilinan J."/>
            <person name="Riley R."/>
            <person name="Labutti K."/>
            <person name="Andreopoulos B."/>
            <person name="Lipzen A."/>
            <person name="Chen C."/>
            <person name="Yanf M."/>
            <person name="Daum C."/>
            <person name="Ng V."/>
            <person name="Clum A."/>
            <person name="Steindorff A."/>
            <person name="Ohm R."/>
            <person name="Martin F."/>
            <person name="Silar P."/>
            <person name="Natvig D."/>
            <person name="Lalanne C."/>
            <person name="Gautier V."/>
            <person name="Ament-Velasquez S.L."/>
            <person name="Kruys A."/>
            <person name="Hutchinson M.I."/>
            <person name="Powell A.J."/>
            <person name="Barry K."/>
            <person name="Miller A.N."/>
            <person name="Grigoriev I.V."/>
            <person name="Debuchy R."/>
            <person name="Gladieux P."/>
            <person name="Thoren M.H."/>
            <person name="Johannesson H."/>
        </authorList>
    </citation>
    <scope>NUCLEOTIDE SEQUENCE</scope>
    <source>
        <strain evidence="1">CBS 540.89</strain>
    </source>
</reference>
<proteinExistence type="predicted"/>
<dbReference type="AlphaFoldDB" id="A0AA40EYK6"/>
<dbReference type="Proteomes" id="UP001172159">
    <property type="component" value="Unassembled WGS sequence"/>
</dbReference>
<comment type="caution">
    <text evidence="1">The sequence shown here is derived from an EMBL/GenBank/DDBJ whole genome shotgun (WGS) entry which is preliminary data.</text>
</comment>
<sequence>MLPPEACTQLPGIQSNVGQRTMVLLSLAPRAGPFSASPLRHLPIMPQKHLISLPAPYFTPTGLTTHFRLPLPVSIWD</sequence>
<dbReference type="EMBL" id="JAUKTV010000001">
    <property type="protein sequence ID" value="KAK0747918.1"/>
    <property type="molecule type" value="Genomic_DNA"/>
</dbReference>